<accession>A0A7N0REK0</accession>
<evidence type="ECO:0000256" key="4">
    <source>
        <dbReference type="RuleBase" id="RU004335"/>
    </source>
</evidence>
<dbReference type="PANTHER" id="PTHR32227">
    <property type="entry name" value="GLUCAN ENDO-1,3-BETA-GLUCOSIDASE BG1-RELATED-RELATED"/>
    <property type="match status" value="1"/>
</dbReference>
<reference evidence="6" key="1">
    <citation type="submission" date="2021-01" db="UniProtKB">
        <authorList>
            <consortium name="EnsemblPlants"/>
        </authorList>
    </citation>
    <scope>IDENTIFICATION</scope>
</reference>
<dbReference type="AlphaFoldDB" id="A0A7N0REK0"/>
<dbReference type="GO" id="GO:0004553">
    <property type="term" value="F:hydrolase activity, hydrolyzing O-glycosyl compounds"/>
    <property type="evidence" value="ECO:0007669"/>
    <property type="project" value="InterPro"/>
</dbReference>
<evidence type="ECO:0000313" key="6">
    <source>
        <dbReference type="EnsemblPlants" id="Kaladp0008s0780.1.v1.1"/>
    </source>
</evidence>
<dbReference type="EnsemblPlants" id="Kaladp0008s0780.1.v1.1">
    <property type="protein sequence ID" value="Kaladp0008s0780.1.v1.1"/>
    <property type="gene ID" value="Kaladp0008s0780.v1.1"/>
</dbReference>
<evidence type="ECO:0000313" key="7">
    <source>
        <dbReference type="Proteomes" id="UP000594263"/>
    </source>
</evidence>
<dbReference type="GO" id="GO:0005975">
    <property type="term" value="P:carbohydrate metabolic process"/>
    <property type="evidence" value="ECO:0007669"/>
    <property type="project" value="InterPro"/>
</dbReference>
<sequence length="281" mass="29993">VNGIGINYGLLGNNLPPPSRTIEVFKSRGVKKIRIYTPDHGVLDALKGSGIEVFIGTLNQDLPSANVAPYVKDVKISGVVVGNEVALGEYSGNLAGALRGVDRALRAAGIRVSVTTTVSYGVMGVSYPPSQGSFKSESVGVMTEVAEFLSSKGYPLLANIYPMMARSQSDGKLLYTNILDAMVDALYSALDGIGTSNVSVIVSETGWPSSGGSYASISNAQEYNNNLVKLVGSGKGTPKRPSTEREAYIFAMYNENLKPTGIENHWGLYYPNLKEVYHVNL</sequence>
<keyword evidence="7" id="KW-1185">Reference proteome</keyword>
<dbReference type="InterPro" id="IPR044965">
    <property type="entry name" value="Glyco_hydro_17_plant"/>
</dbReference>
<name>A0A7N0REK0_KALFE</name>
<keyword evidence="2 5" id="KW-0378">Hydrolase</keyword>
<evidence type="ECO:0000256" key="3">
    <source>
        <dbReference type="ARBA" id="ARBA00023295"/>
    </source>
</evidence>
<evidence type="ECO:0000256" key="1">
    <source>
        <dbReference type="ARBA" id="ARBA00008773"/>
    </source>
</evidence>
<dbReference type="SUPFAM" id="SSF51445">
    <property type="entry name" value="(Trans)glycosidases"/>
    <property type="match status" value="1"/>
</dbReference>
<keyword evidence="3 5" id="KW-0326">Glycosidase</keyword>
<dbReference type="Pfam" id="PF00332">
    <property type="entry name" value="Glyco_hydro_17"/>
    <property type="match status" value="1"/>
</dbReference>
<evidence type="ECO:0000256" key="5">
    <source>
        <dbReference type="RuleBase" id="RU004336"/>
    </source>
</evidence>
<dbReference type="InterPro" id="IPR017853">
    <property type="entry name" value="GH"/>
</dbReference>
<evidence type="ECO:0000256" key="2">
    <source>
        <dbReference type="ARBA" id="ARBA00022801"/>
    </source>
</evidence>
<dbReference type="OMA" id="ANIYPMM"/>
<proteinExistence type="inferred from homology"/>
<dbReference type="PROSITE" id="PS00587">
    <property type="entry name" value="GLYCOSYL_HYDROL_F17"/>
    <property type="match status" value="1"/>
</dbReference>
<dbReference type="Proteomes" id="UP000594263">
    <property type="component" value="Unplaced"/>
</dbReference>
<comment type="similarity">
    <text evidence="1 4">Belongs to the glycosyl hydrolase 17 family.</text>
</comment>
<organism evidence="6 7">
    <name type="scientific">Kalanchoe fedtschenkoi</name>
    <name type="common">Lavender scallops</name>
    <name type="synonym">South American air plant</name>
    <dbReference type="NCBI Taxonomy" id="63787"/>
    <lineage>
        <taxon>Eukaryota</taxon>
        <taxon>Viridiplantae</taxon>
        <taxon>Streptophyta</taxon>
        <taxon>Embryophyta</taxon>
        <taxon>Tracheophyta</taxon>
        <taxon>Spermatophyta</taxon>
        <taxon>Magnoliopsida</taxon>
        <taxon>eudicotyledons</taxon>
        <taxon>Gunneridae</taxon>
        <taxon>Pentapetalae</taxon>
        <taxon>Saxifragales</taxon>
        <taxon>Crassulaceae</taxon>
        <taxon>Kalanchoe</taxon>
    </lineage>
</organism>
<protein>
    <submittedName>
        <fullName evidence="6">Uncharacterized protein</fullName>
    </submittedName>
</protein>
<dbReference type="InterPro" id="IPR000490">
    <property type="entry name" value="Glyco_hydro_17"/>
</dbReference>
<dbReference type="Gramene" id="Kaladp0008s0780.1.v1.1">
    <property type="protein sequence ID" value="Kaladp0008s0780.1.v1.1"/>
    <property type="gene ID" value="Kaladp0008s0780.v1.1"/>
</dbReference>
<dbReference type="Gene3D" id="3.20.20.80">
    <property type="entry name" value="Glycosidases"/>
    <property type="match status" value="1"/>
</dbReference>